<dbReference type="Proteomes" id="UP001321825">
    <property type="component" value="Chromosome"/>
</dbReference>
<dbReference type="InterPro" id="IPR019776">
    <property type="entry name" value="Flagellar_basal_body_rod_CS"/>
</dbReference>
<keyword evidence="8" id="KW-0969">Cilium</keyword>
<dbReference type="InterPro" id="IPR006300">
    <property type="entry name" value="FlgB"/>
</dbReference>
<keyword evidence="4 6" id="KW-0975">Bacterial flagellum</keyword>
<organism evidence="8 9">
    <name type="scientific">Methylomarinovum caldicuralii</name>
    <dbReference type="NCBI Taxonomy" id="438856"/>
    <lineage>
        <taxon>Bacteria</taxon>
        <taxon>Pseudomonadati</taxon>
        <taxon>Pseudomonadota</taxon>
        <taxon>Gammaproteobacteria</taxon>
        <taxon>Methylococcales</taxon>
        <taxon>Methylothermaceae</taxon>
        <taxon>Methylomarinovum</taxon>
    </lineage>
</organism>
<sequence length="130" mass="14704">MKISFANALGLHPQALQLRARRMEVLASNLANADTPRYKARDFNVDKLLRGPETPKLPIRKTSPDHLSLDDEDARFRLLYRVPQQAALDGNTVEEHIEQAKFAENALRYQASLRFVNGKFSGLMTAIRGE</sequence>
<dbReference type="RefSeq" id="WP_317705303.1">
    <property type="nucleotide sequence ID" value="NZ_AP024714.1"/>
</dbReference>
<reference evidence="9" key="1">
    <citation type="journal article" date="2024" name="Int. J. Syst. Evol. Microbiol.">
        <title>Methylomarinovum tepidoasis sp. nov., a moderately thermophilic methanotroph of the family Methylothermaceae isolated from a deep-sea hydrothermal field.</title>
        <authorList>
            <person name="Hirayama H."/>
            <person name="Takaki Y."/>
            <person name="Abe M."/>
            <person name="Miyazaki M."/>
            <person name="Uematsu K."/>
            <person name="Matsui Y."/>
            <person name="Takai K."/>
        </authorList>
    </citation>
    <scope>NUCLEOTIDE SEQUENCE [LARGE SCALE GENOMIC DNA]</scope>
    <source>
        <strain evidence="9">IT-9</strain>
    </source>
</reference>
<dbReference type="PANTHER" id="PTHR30435:SF12">
    <property type="entry name" value="FLAGELLAR BASAL BODY ROD PROTEIN FLGB"/>
    <property type="match status" value="1"/>
</dbReference>
<dbReference type="NCBIfam" id="TIGR01396">
    <property type="entry name" value="FlgB"/>
    <property type="match status" value="1"/>
</dbReference>
<keyword evidence="8" id="KW-0282">Flagellum</keyword>
<evidence type="ECO:0000256" key="1">
    <source>
        <dbReference type="ARBA" id="ARBA00004117"/>
    </source>
</evidence>
<dbReference type="InterPro" id="IPR001444">
    <property type="entry name" value="Flag_bb_rod_N"/>
</dbReference>
<keyword evidence="9" id="KW-1185">Reference proteome</keyword>
<dbReference type="Pfam" id="PF00460">
    <property type="entry name" value="Flg_bb_rod"/>
    <property type="match status" value="1"/>
</dbReference>
<gene>
    <name evidence="8" type="ORF">MIT9_P2511</name>
</gene>
<comment type="subcellular location">
    <subcellularLocation>
        <location evidence="1 6">Bacterial flagellum basal body</location>
    </subcellularLocation>
</comment>
<accession>A0AAU9C6V7</accession>
<evidence type="ECO:0000313" key="9">
    <source>
        <dbReference type="Proteomes" id="UP001321825"/>
    </source>
</evidence>
<dbReference type="GO" id="GO:0071978">
    <property type="term" value="P:bacterial-type flagellum-dependent swarming motility"/>
    <property type="evidence" value="ECO:0007669"/>
    <property type="project" value="TreeGrafter"/>
</dbReference>
<dbReference type="KEGG" id="mcau:MIT9_P2511"/>
<feature type="domain" description="Flagellar basal body rod protein N-terminal" evidence="7">
    <location>
        <begin position="15"/>
        <end position="39"/>
    </location>
</feature>
<proteinExistence type="inferred from homology"/>
<dbReference type="GO" id="GO:0030694">
    <property type="term" value="C:bacterial-type flagellum basal body, rod"/>
    <property type="evidence" value="ECO:0007669"/>
    <property type="project" value="InterPro"/>
</dbReference>
<comment type="similarity">
    <text evidence="2 6">Belongs to the flagella basal body rod proteins family.</text>
</comment>
<evidence type="ECO:0000256" key="2">
    <source>
        <dbReference type="ARBA" id="ARBA00009677"/>
    </source>
</evidence>
<keyword evidence="8" id="KW-0966">Cell projection</keyword>
<dbReference type="PANTHER" id="PTHR30435">
    <property type="entry name" value="FLAGELLAR PROTEIN"/>
    <property type="match status" value="1"/>
</dbReference>
<evidence type="ECO:0000256" key="5">
    <source>
        <dbReference type="ARBA" id="ARBA00024934"/>
    </source>
</evidence>
<protein>
    <recommendedName>
        <fullName evidence="3 6">Flagellar basal body rod protein FlgB</fullName>
    </recommendedName>
</protein>
<comment type="subunit">
    <text evidence="6">The basal body constitutes a major portion of the flagellar organelle and consists of a number of rings mounted on a central rod.</text>
</comment>
<comment type="function">
    <text evidence="5 6">Structural component of flagellum, the bacterial motility apparatus. Part of the rod structure of flagellar basal body.</text>
</comment>
<dbReference type="EMBL" id="AP024714">
    <property type="protein sequence ID" value="BCX82920.1"/>
    <property type="molecule type" value="Genomic_DNA"/>
</dbReference>
<evidence type="ECO:0000313" key="8">
    <source>
        <dbReference type="EMBL" id="BCX82920.1"/>
    </source>
</evidence>
<evidence type="ECO:0000256" key="3">
    <source>
        <dbReference type="ARBA" id="ARBA00014376"/>
    </source>
</evidence>
<evidence type="ECO:0000259" key="7">
    <source>
        <dbReference type="Pfam" id="PF00460"/>
    </source>
</evidence>
<name>A0AAU9C6V7_9GAMM</name>
<dbReference type="PIRSF" id="PIRSF002889">
    <property type="entry name" value="Rod_FlgB"/>
    <property type="match status" value="1"/>
</dbReference>
<dbReference type="AlphaFoldDB" id="A0AAU9C6V7"/>
<evidence type="ECO:0000256" key="6">
    <source>
        <dbReference type="PIRNR" id="PIRNR002889"/>
    </source>
</evidence>
<evidence type="ECO:0000256" key="4">
    <source>
        <dbReference type="ARBA" id="ARBA00023143"/>
    </source>
</evidence>
<dbReference type="PROSITE" id="PS00588">
    <property type="entry name" value="FLAGELLA_BB_ROD"/>
    <property type="match status" value="1"/>
</dbReference>